<accession>A0ABQ8LIU8</accession>
<reference evidence="3 4" key="1">
    <citation type="submission" date="2022-01" db="EMBL/GenBank/DDBJ databases">
        <title>A high-quality chromosome-level genome assembly of rohu carp, Labeo rohita.</title>
        <authorList>
            <person name="Arick M.A. II"/>
            <person name="Hsu C.-Y."/>
            <person name="Magbanua Z."/>
            <person name="Pechanova O."/>
            <person name="Grover C."/>
            <person name="Miller E."/>
            <person name="Thrash A."/>
            <person name="Ezzel L."/>
            <person name="Alam S."/>
            <person name="Benzie J."/>
            <person name="Hamilton M."/>
            <person name="Karsi A."/>
            <person name="Lawrence M.L."/>
            <person name="Peterson D.G."/>
        </authorList>
    </citation>
    <scope>NUCLEOTIDE SEQUENCE [LARGE SCALE GENOMIC DNA]</scope>
    <source>
        <strain evidence="4">BAU-BD-2019</strain>
        <tissue evidence="3">Blood</tissue>
    </source>
</reference>
<gene>
    <name evidence="3" type="ORF">H4Q32_000632</name>
</gene>
<feature type="transmembrane region" description="Helical" evidence="2">
    <location>
        <begin position="98"/>
        <end position="123"/>
    </location>
</feature>
<organism evidence="3 4">
    <name type="scientific">Labeo rohita</name>
    <name type="common">Indian major carp</name>
    <name type="synonym">Cyprinus rohita</name>
    <dbReference type="NCBI Taxonomy" id="84645"/>
    <lineage>
        <taxon>Eukaryota</taxon>
        <taxon>Metazoa</taxon>
        <taxon>Chordata</taxon>
        <taxon>Craniata</taxon>
        <taxon>Vertebrata</taxon>
        <taxon>Euteleostomi</taxon>
        <taxon>Actinopterygii</taxon>
        <taxon>Neopterygii</taxon>
        <taxon>Teleostei</taxon>
        <taxon>Ostariophysi</taxon>
        <taxon>Cypriniformes</taxon>
        <taxon>Cyprinidae</taxon>
        <taxon>Labeoninae</taxon>
        <taxon>Labeonini</taxon>
        <taxon>Labeo</taxon>
    </lineage>
</organism>
<evidence type="ECO:0000313" key="3">
    <source>
        <dbReference type="EMBL" id="KAI2650605.1"/>
    </source>
</evidence>
<evidence type="ECO:0000313" key="4">
    <source>
        <dbReference type="Proteomes" id="UP000830375"/>
    </source>
</evidence>
<dbReference type="Proteomes" id="UP000830375">
    <property type="component" value="Unassembled WGS sequence"/>
</dbReference>
<dbReference type="EMBL" id="JACTAM010000022">
    <property type="protein sequence ID" value="KAI2650605.1"/>
    <property type="molecule type" value="Genomic_DNA"/>
</dbReference>
<comment type="caution">
    <text evidence="3">The sequence shown here is derived from an EMBL/GenBank/DDBJ whole genome shotgun (WGS) entry which is preliminary data.</text>
</comment>
<keyword evidence="4" id="KW-1185">Reference proteome</keyword>
<evidence type="ECO:0000256" key="1">
    <source>
        <dbReference type="SAM" id="MobiDB-lite"/>
    </source>
</evidence>
<keyword evidence="2" id="KW-0812">Transmembrane</keyword>
<evidence type="ECO:0000256" key="2">
    <source>
        <dbReference type="SAM" id="Phobius"/>
    </source>
</evidence>
<name>A0ABQ8LIU8_LABRO</name>
<feature type="compositionally biased region" description="Polar residues" evidence="1">
    <location>
        <begin position="72"/>
        <end position="81"/>
    </location>
</feature>
<feature type="region of interest" description="Disordered" evidence="1">
    <location>
        <begin position="67"/>
        <end position="91"/>
    </location>
</feature>
<proteinExistence type="predicted"/>
<sequence>MDLPSLEAVLRLLNEGILCICNICKSLLDAQGGTSSMGSTIEQTLLRNLIEYAEQYLEERLEQLTKEKENAEQQNTQNATDKSVEIQKQRARQNTGKGVTIGGAVLAAIPIIGWIPGIIMMAVETSEIVKASNAIRDAENAREREIEELKQNLQFTADIQEMVRRAVNLLNVLKGRLAVVDRQTQSFIFWEPVKKAMEDVMKAAEKVAENRLVFGQNVSGLVNTLRENIEEILALIN</sequence>
<keyword evidence="2" id="KW-1133">Transmembrane helix</keyword>
<keyword evidence="2" id="KW-0472">Membrane</keyword>
<protein>
    <submittedName>
        <fullName evidence="3">Uncharacterized protein</fullName>
    </submittedName>
</protein>
<dbReference type="SUPFAM" id="SSF58100">
    <property type="entry name" value="Bacterial hemolysins"/>
    <property type="match status" value="1"/>
</dbReference>